<dbReference type="AlphaFoldDB" id="A0A4C1VN78"/>
<organism evidence="1 2">
    <name type="scientific">Eumeta variegata</name>
    <name type="common">Bagworm moth</name>
    <name type="synonym">Eumeta japonica</name>
    <dbReference type="NCBI Taxonomy" id="151549"/>
    <lineage>
        <taxon>Eukaryota</taxon>
        <taxon>Metazoa</taxon>
        <taxon>Ecdysozoa</taxon>
        <taxon>Arthropoda</taxon>
        <taxon>Hexapoda</taxon>
        <taxon>Insecta</taxon>
        <taxon>Pterygota</taxon>
        <taxon>Neoptera</taxon>
        <taxon>Endopterygota</taxon>
        <taxon>Lepidoptera</taxon>
        <taxon>Glossata</taxon>
        <taxon>Ditrysia</taxon>
        <taxon>Tineoidea</taxon>
        <taxon>Psychidae</taxon>
        <taxon>Oiketicinae</taxon>
        <taxon>Eumeta</taxon>
    </lineage>
</organism>
<evidence type="ECO:0000313" key="2">
    <source>
        <dbReference type="Proteomes" id="UP000299102"/>
    </source>
</evidence>
<evidence type="ECO:0000313" key="1">
    <source>
        <dbReference type="EMBL" id="GBP40131.1"/>
    </source>
</evidence>
<comment type="caution">
    <text evidence="1">The sequence shown here is derived from an EMBL/GenBank/DDBJ whole genome shotgun (WGS) entry which is preliminary data.</text>
</comment>
<name>A0A4C1VN78_EUMVA</name>
<dbReference type="EMBL" id="BGZK01000377">
    <property type="protein sequence ID" value="GBP40131.1"/>
    <property type="molecule type" value="Genomic_DNA"/>
</dbReference>
<gene>
    <name evidence="1" type="ORF">EVAR_20272_1</name>
</gene>
<proteinExistence type="predicted"/>
<sequence length="72" mass="8121">MKASVGRFLPEPSRPASFRETRGLWHILRVVFDEYVAAKSVAPLHSFQLPLGIALAKNIRLALESCDRKAMR</sequence>
<keyword evidence="2" id="KW-1185">Reference proteome</keyword>
<dbReference type="Proteomes" id="UP000299102">
    <property type="component" value="Unassembled WGS sequence"/>
</dbReference>
<reference evidence="1 2" key="1">
    <citation type="journal article" date="2019" name="Commun. Biol.">
        <title>The bagworm genome reveals a unique fibroin gene that provides high tensile strength.</title>
        <authorList>
            <person name="Kono N."/>
            <person name="Nakamura H."/>
            <person name="Ohtoshi R."/>
            <person name="Tomita M."/>
            <person name="Numata K."/>
            <person name="Arakawa K."/>
        </authorList>
    </citation>
    <scope>NUCLEOTIDE SEQUENCE [LARGE SCALE GENOMIC DNA]</scope>
</reference>
<protein>
    <submittedName>
        <fullName evidence="1">Uncharacterized protein</fullName>
    </submittedName>
</protein>
<accession>A0A4C1VN78</accession>